<gene>
    <name evidence="3" type="ORF">GCM10010361_06320</name>
</gene>
<dbReference type="EMBL" id="BAAABY010000007">
    <property type="protein sequence ID" value="GAA0445275.1"/>
    <property type="molecule type" value="Genomic_DNA"/>
</dbReference>
<keyword evidence="4" id="KW-1185">Reference proteome</keyword>
<evidence type="ECO:0000259" key="2">
    <source>
        <dbReference type="Pfam" id="PF00848"/>
    </source>
</evidence>
<protein>
    <recommendedName>
        <fullName evidence="2">Aromatic-ring-hydroxylating dioxygenase alpha subunit C-terminal domain-containing protein</fullName>
    </recommendedName>
</protein>
<dbReference type="InterPro" id="IPR015879">
    <property type="entry name" value="Ring_hydroxy_dOase_asu_C_dom"/>
</dbReference>
<dbReference type="RefSeq" id="WP_346092771.1">
    <property type="nucleotide sequence ID" value="NZ_BAAABY010000007.1"/>
</dbReference>
<dbReference type="Pfam" id="PF00848">
    <property type="entry name" value="Ring_hydroxyl_A"/>
    <property type="match status" value="1"/>
</dbReference>
<evidence type="ECO:0000256" key="1">
    <source>
        <dbReference type="SAM" id="MobiDB-lite"/>
    </source>
</evidence>
<dbReference type="SUPFAM" id="SSF55961">
    <property type="entry name" value="Bet v1-like"/>
    <property type="match status" value="1"/>
</dbReference>
<comment type="caution">
    <text evidence="3">The sequence shown here is derived from an EMBL/GenBank/DDBJ whole genome shotgun (WGS) entry which is preliminary data.</text>
</comment>
<evidence type="ECO:0000313" key="4">
    <source>
        <dbReference type="Proteomes" id="UP001500909"/>
    </source>
</evidence>
<organism evidence="3 4">
    <name type="scientific">Streptomyces olivaceiscleroticus</name>
    <dbReference type="NCBI Taxonomy" id="68245"/>
    <lineage>
        <taxon>Bacteria</taxon>
        <taxon>Bacillati</taxon>
        <taxon>Actinomycetota</taxon>
        <taxon>Actinomycetes</taxon>
        <taxon>Kitasatosporales</taxon>
        <taxon>Streptomycetaceae</taxon>
        <taxon>Streptomyces</taxon>
    </lineage>
</organism>
<accession>A0ABN0ZEJ9</accession>
<feature type="domain" description="Aromatic-ring-hydroxylating dioxygenase alpha subunit C-terminal" evidence="2">
    <location>
        <begin position="26"/>
        <end position="125"/>
    </location>
</feature>
<sequence>MRVLFVTLLVAHADELAETGAYVALSVAEWTEEWHCNWKVAVENAHENHHVMGFHPETLQPTTPGGAETTVRADSPWADSMRVRYSAPLQPVVLDLTEIDRTPRARAIRATHDFPESQGRREPCRVGADSALRSLPGMSRRPDPPSPQRRVGGAAVVRGCWSRRGQGVGGLGGMAKLRPTVAFDSWGPMVRRLGPWQSGPW</sequence>
<proteinExistence type="predicted"/>
<reference evidence="3 4" key="1">
    <citation type="journal article" date="2019" name="Int. J. Syst. Evol. Microbiol.">
        <title>The Global Catalogue of Microorganisms (GCM) 10K type strain sequencing project: providing services to taxonomists for standard genome sequencing and annotation.</title>
        <authorList>
            <consortium name="The Broad Institute Genomics Platform"/>
            <consortium name="The Broad Institute Genome Sequencing Center for Infectious Disease"/>
            <person name="Wu L."/>
            <person name="Ma J."/>
        </authorList>
    </citation>
    <scope>NUCLEOTIDE SEQUENCE [LARGE SCALE GENOMIC DNA]</scope>
    <source>
        <strain evidence="3 4">JCM 4805</strain>
    </source>
</reference>
<feature type="region of interest" description="Disordered" evidence="1">
    <location>
        <begin position="133"/>
        <end position="154"/>
    </location>
</feature>
<dbReference type="Proteomes" id="UP001500909">
    <property type="component" value="Unassembled WGS sequence"/>
</dbReference>
<dbReference type="Gene3D" id="3.90.380.10">
    <property type="entry name" value="Naphthalene 1,2-dioxygenase Alpha Subunit, Chain A, domain 1"/>
    <property type="match status" value="1"/>
</dbReference>
<evidence type="ECO:0000313" key="3">
    <source>
        <dbReference type="EMBL" id="GAA0445275.1"/>
    </source>
</evidence>
<name>A0ABN0ZEJ9_9ACTN</name>